<dbReference type="SUPFAM" id="SSF48452">
    <property type="entry name" value="TPR-like"/>
    <property type="match status" value="1"/>
</dbReference>
<dbReference type="SMART" id="SM01043">
    <property type="entry name" value="BTAD"/>
    <property type="match status" value="1"/>
</dbReference>
<evidence type="ECO:0000313" key="8">
    <source>
        <dbReference type="Proteomes" id="UP000610846"/>
    </source>
</evidence>
<dbReference type="Pfam" id="PF03704">
    <property type="entry name" value="BTAD"/>
    <property type="match status" value="1"/>
</dbReference>
<protein>
    <submittedName>
        <fullName evidence="7">AfsR/SARP family transcriptional regulator</fullName>
    </submittedName>
</protein>
<accession>A0A927G7Z6</accession>
<dbReference type="GO" id="GO:0006355">
    <property type="term" value="P:regulation of DNA-templated transcription"/>
    <property type="evidence" value="ECO:0007669"/>
    <property type="project" value="InterPro"/>
</dbReference>
<dbReference type="RefSeq" id="WP_191828150.1">
    <property type="nucleotide sequence ID" value="NZ_JACYHB010000003.1"/>
</dbReference>
<dbReference type="AlphaFoldDB" id="A0A927G7Z6"/>
<feature type="domain" description="OmpR/PhoB-type" evidence="6">
    <location>
        <begin position="1"/>
        <end position="103"/>
    </location>
</feature>
<keyword evidence="8" id="KW-1185">Reference proteome</keyword>
<dbReference type="SUPFAM" id="SSF46894">
    <property type="entry name" value="C-terminal effector domain of the bipartite response regulators"/>
    <property type="match status" value="1"/>
</dbReference>
<evidence type="ECO:0000256" key="4">
    <source>
        <dbReference type="ARBA" id="ARBA00023163"/>
    </source>
</evidence>
<dbReference type="InterPro" id="IPR001867">
    <property type="entry name" value="OmpR/PhoB-type_DNA-bd"/>
</dbReference>
<dbReference type="InterPro" id="IPR036388">
    <property type="entry name" value="WH-like_DNA-bd_sf"/>
</dbReference>
<dbReference type="Pfam" id="PF00486">
    <property type="entry name" value="Trans_reg_C"/>
    <property type="match status" value="1"/>
</dbReference>
<dbReference type="CDD" id="cd15831">
    <property type="entry name" value="BTAD"/>
    <property type="match status" value="1"/>
</dbReference>
<evidence type="ECO:0000256" key="1">
    <source>
        <dbReference type="ARBA" id="ARBA00005820"/>
    </source>
</evidence>
<dbReference type="Proteomes" id="UP000610846">
    <property type="component" value="Unassembled WGS sequence"/>
</dbReference>
<feature type="DNA-binding region" description="OmpR/PhoB-type" evidence="5">
    <location>
        <begin position="1"/>
        <end position="103"/>
    </location>
</feature>
<dbReference type="PROSITE" id="PS51755">
    <property type="entry name" value="OMPR_PHOB"/>
    <property type="match status" value="1"/>
</dbReference>
<dbReference type="PANTHER" id="PTHR35807">
    <property type="entry name" value="TRANSCRIPTIONAL REGULATOR REDD-RELATED"/>
    <property type="match status" value="1"/>
</dbReference>
<keyword evidence="3 5" id="KW-0238">DNA-binding</keyword>
<dbReference type="GO" id="GO:0003677">
    <property type="term" value="F:DNA binding"/>
    <property type="evidence" value="ECO:0007669"/>
    <property type="project" value="UniProtKB-UniRule"/>
</dbReference>
<comment type="caution">
    <text evidence="7">The sequence shown here is derived from an EMBL/GenBank/DDBJ whole genome shotgun (WGS) entry which is preliminary data.</text>
</comment>
<name>A0A927G7Z6_9MICO</name>
<evidence type="ECO:0000256" key="5">
    <source>
        <dbReference type="PROSITE-ProRule" id="PRU01091"/>
    </source>
</evidence>
<evidence type="ECO:0000256" key="2">
    <source>
        <dbReference type="ARBA" id="ARBA00023015"/>
    </source>
</evidence>
<dbReference type="GO" id="GO:0000160">
    <property type="term" value="P:phosphorelay signal transduction system"/>
    <property type="evidence" value="ECO:0007669"/>
    <property type="project" value="InterPro"/>
</dbReference>
<sequence length="255" mass="27025">MSPGADSLEIDVLGPLRARVGGCEVSLGGPGRRALLAALVLGKGHVVSTGSIVDTLWDEDPPASAVTKVQGHVSELRKALAVAGHPDPTAVLGTVAPGYVLRLEPAATDLARFEADVTAAQVARRADDLAAAERLLAGALERWRGPAMADVGASTVRAVAEGLDDRRLRVLEDHAEVGLALGRSRDVLDALGPLLAVHPFRDRLNELFMVALIRTDRPSEAIATYRRCREVYGRELGIEPSSRLRRIAASIGYPS</sequence>
<reference evidence="7" key="2">
    <citation type="submission" date="2020-09" db="EMBL/GenBank/DDBJ databases">
        <authorList>
            <person name="Yu Y."/>
        </authorList>
    </citation>
    <scope>NUCLEOTIDE SEQUENCE</scope>
    <source>
        <strain evidence="7">KCTC 49039</strain>
    </source>
</reference>
<keyword evidence="4" id="KW-0804">Transcription</keyword>
<dbReference type="InterPro" id="IPR011990">
    <property type="entry name" value="TPR-like_helical_dom_sf"/>
</dbReference>
<dbReference type="InterPro" id="IPR005158">
    <property type="entry name" value="BTAD"/>
</dbReference>
<organism evidence="7 8">
    <name type="scientific">Cellulosimicrobium arenosum</name>
    <dbReference type="NCBI Taxonomy" id="2708133"/>
    <lineage>
        <taxon>Bacteria</taxon>
        <taxon>Bacillati</taxon>
        <taxon>Actinomycetota</taxon>
        <taxon>Actinomycetes</taxon>
        <taxon>Micrococcales</taxon>
        <taxon>Promicromonosporaceae</taxon>
        <taxon>Cellulosimicrobium</taxon>
    </lineage>
</organism>
<dbReference type="SMART" id="SM00862">
    <property type="entry name" value="Trans_reg_C"/>
    <property type="match status" value="1"/>
</dbReference>
<dbReference type="PANTHER" id="PTHR35807:SF1">
    <property type="entry name" value="TRANSCRIPTIONAL REGULATOR REDD"/>
    <property type="match status" value="1"/>
</dbReference>
<proteinExistence type="inferred from homology"/>
<dbReference type="InterPro" id="IPR051677">
    <property type="entry name" value="AfsR-DnrI-RedD_regulator"/>
</dbReference>
<reference evidence="7" key="1">
    <citation type="journal article" date="2018" name="Curr. Microbiol.">
        <title>Cellulosimicrobium arenosum sp. nov., Isolated from Marine Sediment Sand.</title>
        <authorList>
            <person name="Oh M."/>
            <person name="Kim J.H."/>
            <person name="Yoon J.H."/>
            <person name="Schumann P."/>
            <person name="Kim W."/>
        </authorList>
    </citation>
    <scope>NUCLEOTIDE SEQUENCE</scope>
    <source>
        <strain evidence="7">KCTC 49039</strain>
    </source>
</reference>
<gene>
    <name evidence="7" type="ORF">IF651_05860</name>
</gene>
<keyword evidence="2" id="KW-0805">Transcription regulation</keyword>
<dbReference type="Gene3D" id="1.10.10.10">
    <property type="entry name" value="Winged helix-like DNA-binding domain superfamily/Winged helix DNA-binding domain"/>
    <property type="match status" value="1"/>
</dbReference>
<dbReference type="Gene3D" id="1.25.40.10">
    <property type="entry name" value="Tetratricopeptide repeat domain"/>
    <property type="match status" value="1"/>
</dbReference>
<evidence type="ECO:0000259" key="6">
    <source>
        <dbReference type="PROSITE" id="PS51755"/>
    </source>
</evidence>
<evidence type="ECO:0000313" key="7">
    <source>
        <dbReference type="EMBL" id="MBD8078584.1"/>
    </source>
</evidence>
<dbReference type="InterPro" id="IPR016032">
    <property type="entry name" value="Sig_transdc_resp-reg_C-effctor"/>
</dbReference>
<dbReference type="EMBL" id="JACYHB010000003">
    <property type="protein sequence ID" value="MBD8078584.1"/>
    <property type="molecule type" value="Genomic_DNA"/>
</dbReference>
<evidence type="ECO:0000256" key="3">
    <source>
        <dbReference type="ARBA" id="ARBA00023125"/>
    </source>
</evidence>
<comment type="similarity">
    <text evidence="1">Belongs to the AfsR/DnrI/RedD regulatory family.</text>
</comment>